<accession>A0A9X4KLE9</accession>
<gene>
    <name evidence="9" type="ORF">OMP38_28955</name>
</gene>
<evidence type="ECO:0000313" key="9">
    <source>
        <dbReference type="EMBL" id="MDG0794414.1"/>
    </source>
</evidence>
<dbReference type="Gene3D" id="1.10.3720.10">
    <property type="entry name" value="MetI-like"/>
    <property type="match status" value="1"/>
</dbReference>
<keyword evidence="6 7" id="KW-0472">Membrane</keyword>
<evidence type="ECO:0000256" key="5">
    <source>
        <dbReference type="ARBA" id="ARBA00022989"/>
    </source>
</evidence>
<evidence type="ECO:0000256" key="2">
    <source>
        <dbReference type="ARBA" id="ARBA00022448"/>
    </source>
</evidence>
<feature type="transmembrane region" description="Helical" evidence="7">
    <location>
        <begin position="243"/>
        <end position="262"/>
    </location>
</feature>
<reference evidence="9 10" key="1">
    <citation type="submission" date="2022-10" db="EMBL/GenBank/DDBJ databases">
        <title>Comparative genomic analysis of Cohnella hashimotonis sp. nov., isolated from the International Space Station.</title>
        <authorList>
            <person name="Simpson A."/>
            <person name="Venkateswaran K."/>
        </authorList>
    </citation>
    <scope>NUCLEOTIDE SEQUENCE [LARGE SCALE GENOMIC DNA]</scope>
    <source>
        <strain evidence="9 10">DSM 18997</strain>
    </source>
</reference>
<dbReference type="RefSeq" id="WP_277568162.1">
    <property type="nucleotide sequence ID" value="NZ_JAPDHZ010000006.1"/>
</dbReference>
<keyword evidence="10" id="KW-1185">Reference proteome</keyword>
<feature type="transmembrane region" description="Helical" evidence="7">
    <location>
        <begin position="12"/>
        <end position="33"/>
    </location>
</feature>
<feature type="transmembrane region" description="Helical" evidence="7">
    <location>
        <begin position="141"/>
        <end position="162"/>
    </location>
</feature>
<keyword evidence="2 7" id="KW-0813">Transport</keyword>
<dbReference type="InterPro" id="IPR035906">
    <property type="entry name" value="MetI-like_sf"/>
</dbReference>
<dbReference type="PANTHER" id="PTHR43744">
    <property type="entry name" value="ABC TRANSPORTER PERMEASE PROTEIN MG189-RELATED-RELATED"/>
    <property type="match status" value="1"/>
</dbReference>
<evidence type="ECO:0000256" key="6">
    <source>
        <dbReference type="ARBA" id="ARBA00023136"/>
    </source>
</evidence>
<sequence>MASRSALPVRLIVYAVLVAIAIVDFYPIVYMAVNSSRTSVDFFQNPGGLPDAWHLDNFKALYYRFDVLRLFGNTLLDALLAFAVTIVLSVPASFAFAKLRFPYRSGLYMIVIATMAIPGITFVIPNFVLMSRLGLVDHPGSVILIWAVTAVPSNIFLLVALMRGIPNEVLEAGKIDGISYVQTLARIVMPLSVPGIVTLAIFNTTGWWNDLFTPLIFLQSDDLKTMTVAVATILKRFDTDYPLLLAGLFMTSIPPIAIYVALQSHIKKRTRHRVRQIRNGGCNDGCEAIASGHRGRQPGR</sequence>
<feature type="transmembrane region" description="Helical" evidence="7">
    <location>
        <begin position="106"/>
        <end position="129"/>
    </location>
</feature>
<evidence type="ECO:0000256" key="3">
    <source>
        <dbReference type="ARBA" id="ARBA00022475"/>
    </source>
</evidence>
<dbReference type="GO" id="GO:0005886">
    <property type="term" value="C:plasma membrane"/>
    <property type="evidence" value="ECO:0007669"/>
    <property type="project" value="UniProtKB-SubCell"/>
</dbReference>
<comment type="similarity">
    <text evidence="7">Belongs to the binding-protein-dependent transport system permease family.</text>
</comment>
<evidence type="ECO:0000256" key="4">
    <source>
        <dbReference type="ARBA" id="ARBA00022692"/>
    </source>
</evidence>
<evidence type="ECO:0000256" key="7">
    <source>
        <dbReference type="RuleBase" id="RU363032"/>
    </source>
</evidence>
<proteinExistence type="inferred from homology"/>
<protein>
    <submittedName>
        <fullName evidence="9">Carbohydrate ABC transporter permease</fullName>
    </submittedName>
</protein>
<evidence type="ECO:0000313" key="10">
    <source>
        <dbReference type="Proteomes" id="UP001153387"/>
    </source>
</evidence>
<feature type="transmembrane region" description="Helical" evidence="7">
    <location>
        <begin position="78"/>
        <end position="99"/>
    </location>
</feature>
<dbReference type="GO" id="GO:0055085">
    <property type="term" value="P:transmembrane transport"/>
    <property type="evidence" value="ECO:0007669"/>
    <property type="project" value="InterPro"/>
</dbReference>
<organism evidence="9 10">
    <name type="scientific">Cohnella ginsengisoli</name>
    <dbReference type="NCBI Taxonomy" id="425004"/>
    <lineage>
        <taxon>Bacteria</taxon>
        <taxon>Bacillati</taxon>
        <taxon>Bacillota</taxon>
        <taxon>Bacilli</taxon>
        <taxon>Bacillales</taxon>
        <taxon>Paenibacillaceae</taxon>
        <taxon>Cohnella</taxon>
    </lineage>
</organism>
<dbReference type="CDD" id="cd06261">
    <property type="entry name" value="TM_PBP2"/>
    <property type="match status" value="1"/>
</dbReference>
<dbReference type="Proteomes" id="UP001153387">
    <property type="component" value="Unassembled WGS sequence"/>
</dbReference>
<name>A0A9X4KLE9_9BACL</name>
<dbReference type="SUPFAM" id="SSF161098">
    <property type="entry name" value="MetI-like"/>
    <property type="match status" value="1"/>
</dbReference>
<dbReference type="InterPro" id="IPR000515">
    <property type="entry name" value="MetI-like"/>
</dbReference>
<dbReference type="Pfam" id="PF00528">
    <property type="entry name" value="BPD_transp_1"/>
    <property type="match status" value="1"/>
</dbReference>
<keyword evidence="3" id="KW-1003">Cell membrane</keyword>
<dbReference type="PROSITE" id="PS50928">
    <property type="entry name" value="ABC_TM1"/>
    <property type="match status" value="1"/>
</dbReference>
<dbReference type="EMBL" id="JAPDHZ010000006">
    <property type="protein sequence ID" value="MDG0794414.1"/>
    <property type="molecule type" value="Genomic_DNA"/>
</dbReference>
<comment type="subcellular location">
    <subcellularLocation>
        <location evidence="1 7">Cell membrane</location>
        <topology evidence="1 7">Multi-pass membrane protein</topology>
    </subcellularLocation>
</comment>
<evidence type="ECO:0000259" key="8">
    <source>
        <dbReference type="PROSITE" id="PS50928"/>
    </source>
</evidence>
<evidence type="ECO:0000256" key="1">
    <source>
        <dbReference type="ARBA" id="ARBA00004651"/>
    </source>
</evidence>
<keyword evidence="4 7" id="KW-0812">Transmembrane</keyword>
<keyword evidence="5 7" id="KW-1133">Transmembrane helix</keyword>
<dbReference type="AlphaFoldDB" id="A0A9X4KLE9"/>
<feature type="transmembrane region" description="Helical" evidence="7">
    <location>
        <begin position="183"/>
        <end position="202"/>
    </location>
</feature>
<feature type="domain" description="ABC transmembrane type-1" evidence="8">
    <location>
        <begin position="71"/>
        <end position="262"/>
    </location>
</feature>
<dbReference type="PANTHER" id="PTHR43744:SF12">
    <property type="entry name" value="ABC TRANSPORTER PERMEASE PROTEIN MG189-RELATED"/>
    <property type="match status" value="1"/>
</dbReference>
<comment type="caution">
    <text evidence="9">The sequence shown here is derived from an EMBL/GenBank/DDBJ whole genome shotgun (WGS) entry which is preliminary data.</text>
</comment>